<dbReference type="SMART" id="SM00207">
    <property type="entry name" value="TNF"/>
    <property type="match status" value="1"/>
</dbReference>
<evidence type="ECO:0000256" key="1">
    <source>
        <dbReference type="ARBA" id="ARBA00004370"/>
    </source>
</evidence>
<dbReference type="InterPro" id="IPR008983">
    <property type="entry name" value="Tumour_necrosis_fac-like_dom"/>
</dbReference>
<reference evidence="7" key="3">
    <citation type="submission" date="2025-09" db="UniProtKB">
        <authorList>
            <consortium name="Ensembl"/>
        </authorList>
    </citation>
    <scope>IDENTIFICATION</scope>
</reference>
<keyword evidence="4 5" id="KW-0472">Membrane</keyword>
<feature type="transmembrane region" description="Helical" evidence="5">
    <location>
        <begin position="38"/>
        <end position="58"/>
    </location>
</feature>
<dbReference type="SUPFAM" id="SSF49842">
    <property type="entry name" value="TNF-like"/>
    <property type="match status" value="1"/>
</dbReference>
<reference evidence="7" key="2">
    <citation type="submission" date="2025-08" db="UniProtKB">
        <authorList>
            <consortium name="Ensembl"/>
        </authorList>
    </citation>
    <scope>IDENTIFICATION</scope>
</reference>
<dbReference type="GO" id="GO:0005125">
    <property type="term" value="F:cytokine activity"/>
    <property type="evidence" value="ECO:0007669"/>
    <property type="project" value="UniProtKB-KW"/>
</dbReference>
<reference evidence="7" key="1">
    <citation type="submission" date="2020-06" db="EMBL/GenBank/DDBJ databases">
        <authorList>
            <consortium name="Wellcome Sanger Institute Data Sharing"/>
        </authorList>
    </citation>
    <scope>NUCLEOTIDE SEQUENCE [LARGE SCALE GENOMIC DNA]</scope>
</reference>
<evidence type="ECO:0000313" key="7">
    <source>
        <dbReference type="Ensembl" id="ENSGWIP00000004666.1"/>
    </source>
</evidence>
<evidence type="ECO:0000256" key="3">
    <source>
        <dbReference type="ARBA" id="ARBA00022514"/>
    </source>
</evidence>
<accession>A0A8C5DBI4</accession>
<dbReference type="Ensembl" id="ENSGWIT00000005000.1">
    <property type="protein sequence ID" value="ENSGWIP00000004666.1"/>
    <property type="gene ID" value="ENSGWIG00000002493.1"/>
</dbReference>
<dbReference type="Gene3D" id="2.60.120.40">
    <property type="match status" value="1"/>
</dbReference>
<dbReference type="GO" id="GO:0005164">
    <property type="term" value="F:tumor necrosis factor receptor binding"/>
    <property type="evidence" value="ECO:0007669"/>
    <property type="project" value="InterPro"/>
</dbReference>
<organism evidence="7 8">
    <name type="scientific">Gouania willdenowi</name>
    <name type="common">Blunt-snouted clingfish</name>
    <name type="synonym">Lepadogaster willdenowi</name>
    <dbReference type="NCBI Taxonomy" id="441366"/>
    <lineage>
        <taxon>Eukaryota</taxon>
        <taxon>Metazoa</taxon>
        <taxon>Chordata</taxon>
        <taxon>Craniata</taxon>
        <taxon>Vertebrata</taxon>
        <taxon>Euteleostomi</taxon>
        <taxon>Actinopterygii</taxon>
        <taxon>Neopterygii</taxon>
        <taxon>Teleostei</taxon>
        <taxon>Neoteleostei</taxon>
        <taxon>Acanthomorphata</taxon>
        <taxon>Ovalentaria</taxon>
        <taxon>Blenniimorphae</taxon>
        <taxon>Blenniiformes</taxon>
        <taxon>Gobiesocoidei</taxon>
        <taxon>Gobiesocidae</taxon>
        <taxon>Gobiesocinae</taxon>
        <taxon>Gouania</taxon>
    </lineage>
</organism>
<dbReference type="AlphaFoldDB" id="A0A8C5DBI4"/>
<evidence type="ECO:0000259" key="6">
    <source>
        <dbReference type="PROSITE" id="PS50049"/>
    </source>
</evidence>
<dbReference type="GO" id="GO:0005615">
    <property type="term" value="C:extracellular space"/>
    <property type="evidence" value="ECO:0007669"/>
    <property type="project" value="UniProtKB-KW"/>
</dbReference>
<dbReference type="Proteomes" id="UP000694680">
    <property type="component" value="Chromosome 1"/>
</dbReference>
<evidence type="ECO:0000256" key="4">
    <source>
        <dbReference type="ARBA" id="ARBA00023136"/>
    </source>
</evidence>
<comment type="subcellular location">
    <subcellularLocation>
        <location evidence="1">Membrane</location>
    </subcellularLocation>
</comment>
<keyword evidence="5" id="KW-0812">Transmembrane</keyword>
<protein>
    <submittedName>
        <fullName evidence="7">Tumor necrosis factor ligand superfamily member 14-like</fullName>
    </submittedName>
</protein>
<keyword evidence="5" id="KW-1133">Transmembrane helix</keyword>
<dbReference type="PROSITE" id="PS50049">
    <property type="entry name" value="THD_2"/>
    <property type="match status" value="1"/>
</dbReference>
<dbReference type="InterPro" id="IPR006052">
    <property type="entry name" value="TNF_dom"/>
</dbReference>
<name>A0A8C5DBI4_GOUWI</name>
<dbReference type="PANTHER" id="PTHR11471">
    <property type="entry name" value="TUMOR NECROSIS FACTOR FAMILY MEMBER"/>
    <property type="match status" value="1"/>
</dbReference>
<evidence type="ECO:0000256" key="5">
    <source>
        <dbReference type="SAM" id="Phobius"/>
    </source>
</evidence>
<dbReference type="CDD" id="cd00184">
    <property type="entry name" value="TNF"/>
    <property type="match status" value="1"/>
</dbReference>
<evidence type="ECO:0000256" key="2">
    <source>
        <dbReference type="ARBA" id="ARBA00008670"/>
    </source>
</evidence>
<keyword evidence="3" id="KW-0202">Cytokine</keyword>
<dbReference type="PANTHER" id="PTHR11471:SF56">
    <property type="entry name" value="TUMOR NECROSIS FACTOR LIGAND SUPERFAMILY MEMBER 14-LIKE"/>
    <property type="match status" value="1"/>
</dbReference>
<keyword evidence="8" id="KW-1185">Reference proteome</keyword>
<gene>
    <name evidence="7" type="primary">LOC114468291</name>
</gene>
<dbReference type="GO" id="GO:0016020">
    <property type="term" value="C:membrane"/>
    <property type="evidence" value="ECO:0007669"/>
    <property type="project" value="UniProtKB-SubCell"/>
</dbReference>
<comment type="similarity">
    <text evidence="2">Belongs to the tumor necrosis factor family.</text>
</comment>
<dbReference type="GO" id="GO:0006955">
    <property type="term" value="P:immune response"/>
    <property type="evidence" value="ECO:0007669"/>
    <property type="project" value="InterPro"/>
</dbReference>
<sequence length="224" mass="26028">MEDTVVTIPPVFVVDSRANYLTMHKEKKQSWKRAKHKFLMVLVGLALLGLLVEGYFIYRLEQKTKQMPTVQTFQRPFAHLLGSHLPVGEDNVMQWVKEGEAITQHMAYDRGRLLVEVEGYYYLYSKVQLNAADECLLIQHKIMKNTTAYGQPIELMKSKSFRCWTQENQKEMFSQVQDLWNNFLGGIFHLQRGDRIYVTLESKENAPLNPGPTENFMGAFMVFP</sequence>
<evidence type="ECO:0000313" key="8">
    <source>
        <dbReference type="Proteomes" id="UP000694680"/>
    </source>
</evidence>
<proteinExistence type="inferred from homology"/>
<feature type="domain" description="THD" evidence="6">
    <location>
        <begin position="76"/>
        <end position="222"/>
    </location>
</feature>
<dbReference type="Pfam" id="PF00229">
    <property type="entry name" value="TNF"/>
    <property type="match status" value="1"/>
</dbReference>